<keyword evidence="4 7" id="KW-0812">Transmembrane</keyword>
<dbReference type="AlphaFoldDB" id="A0AAD3DMP6"/>
<comment type="function">
    <text evidence="1 7">May be involved in both secretory and endocytic intracellular trafficking in the endosomal/prevacuolar compartments.</text>
</comment>
<feature type="transmembrane region" description="Helical" evidence="7">
    <location>
        <begin position="74"/>
        <end position="95"/>
    </location>
</feature>
<dbReference type="GO" id="GO:0005783">
    <property type="term" value="C:endoplasmic reticulum"/>
    <property type="evidence" value="ECO:0007669"/>
    <property type="project" value="UniProtKB-ARBA"/>
</dbReference>
<reference evidence="8 9" key="1">
    <citation type="journal article" date="2021" name="Sci. Rep.">
        <title>Genome sequencing of the multicellular alga Astrephomene provides insights into convergent evolution of germ-soma differentiation.</title>
        <authorList>
            <person name="Yamashita S."/>
            <person name="Yamamoto K."/>
            <person name="Matsuzaki R."/>
            <person name="Suzuki S."/>
            <person name="Yamaguchi H."/>
            <person name="Hirooka S."/>
            <person name="Minakuchi Y."/>
            <person name="Miyagishima S."/>
            <person name="Kawachi M."/>
            <person name="Toyoda A."/>
            <person name="Nozaki H."/>
        </authorList>
    </citation>
    <scope>NUCLEOTIDE SEQUENCE [LARGE SCALE GENOMIC DNA]</scope>
    <source>
        <strain evidence="8 9">NIES-4017</strain>
    </source>
</reference>
<dbReference type="GO" id="GO:0016192">
    <property type="term" value="P:vesicle-mediated transport"/>
    <property type="evidence" value="ECO:0007669"/>
    <property type="project" value="UniProtKB-ARBA"/>
</dbReference>
<name>A0AAD3DMP6_9CHLO</name>
<comment type="caution">
    <text evidence="8">The sequence shown here is derived from an EMBL/GenBank/DDBJ whole genome shotgun (WGS) entry which is preliminary data.</text>
</comment>
<comment type="similarity">
    <text evidence="3 7">Belongs to the PRA1 family.</text>
</comment>
<dbReference type="PANTHER" id="PTHR12859">
    <property type="entry name" value="PRA1 PROTEIN"/>
    <property type="match status" value="1"/>
</dbReference>
<feature type="transmembrane region" description="Helical" evidence="7">
    <location>
        <begin position="132"/>
        <end position="154"/>
    </location>
</feature>
<protein>
    <recommendedName>
        <fullName evidence="7">PRA1 family protein</fullName>
    </recommendedName>
</protein>
<gene>
    <name evidence="8" type="ORF">Agub_g4352</name>
</gene>
<evidence type="ECO:0000256" key="6">
    <source>
        <dbReference type="ARBA" id="ARBA00023136"/>
    </source>
</evidence>
<dbReference type="GO" id="GO:0016020">
    <property type="term" value="C:membrane"/>
    <property type="evidence" value="ECO:0007669"/>
    <property type="project" value="UniProtKB-SubCell"/>
</dbReference>
<dbReference type="Proteomes" id="UP001054857">
    <property type="component" value="Unassembled WGS sequence"/>
</dbReference>
<accession>A0AAD3DMP6</accession>
<feature type="transmembrane region" description="Helical" evidence="7">
    <location>
        <begin position="48"/>
        <end position="68"/>
    </location>
</feature>
<proteinExistence type="inferred from homology"/>
<evidence type="ECO:0000256" key="1">
    <source>
        <dbReference type="ARBA" id="ARBA00002501"/>
    </source>
</evidence>
<dbReference type="EMBL" id="BMAR01000005">
    <property type="protein sequence ID" value="GFR43287.1"/>
    <property type="molecule type" value="Genomic_DNA"/>
</dbReference>
<evidence type="ECO:0000256" key="4">
    <source>
        <dbReference type="ARBA" id="ARBA00022692"/>
    </source>
</evidence>
<feature type="transmembrane region" description="Helical" evidence="7">
    <location>
        <begin position="160"/>
        <end position="180"/>
    </location>
</feature>
<evidence type="ECO:0000256" key="5">
    <source>
        <dbReference type="ARBA" id="ARBA00022989"/>
    </source>
</evidence>
<keyword evidence="7" id="KW-0813">Transport</keyword>
<evidence type="ECO:0000313" key="8">
    <source>
        <dbReference type="EMBL" id="GFR43287.1"/>
    </source>
</evidence>
<keyword evidence="6 7" id="KW-0472">Membrane</keyword>
<dbReference type="InterPro" id="IPR004895">
    <property type="entry name" value="Prenylated_rab_accept_PRA1"/>
</dbReference>
<dbReference type="Pfam" id="PF03208">
    <property type="entry name" value="PRA1"/>
    <property type="match status" value="1"/>
</dbReference>
<evidence type="ECO:0000256" key="2">
    <source>
        <dbReference type="ARBA" id="ARBA00004141"/>
    </source>
</evidence>
<sequence length="214" mass="24072">MDWQNVTFDELVDALKTVSWSAPRPLSEFFRTFSPPKRSLSGRLKNNLYYYRTNYLVVLILSFVICFFRNPLALASLLLLGLGFSCLNDPFAISLNDTLLHWLRKSAPRLVARARAKAGTDGVVGMHKRKRVYILLLPRGLVVLLAAGGGLALLYCSRALVTLAWALLLGLGLPLLHATFRLPNLKAKIASAREEFRAVWRGYQAELYDHTHSM</sequence>
<evidence type="ECO:0000256" key="7">
    <source>
        <dbReference type="RuleBase" id="RU363107"/>
    </source>
</evidence>
<keyword evidence="9" id="KW-1185">Reference proteome</keyword>
<organism evidence="8 9">
    <name type="scientific">Astrephomene gubernaculifera</name>
    <dbReference type="NCBI Taxonomy" id="47775"/>
    <lineage>
        <taxon>Eukaryota</taxon>
        <taxon>Viridiplantae</taxon>
        <taxon>Chlorophyta</taxon>
        <taxon>core chlorophytes</taxon>
        <taxon>Chlorophyceae</taxon>
        <taxon>CS clade</taxon>
        <taxon>Chlamydomonadales</taxon>
        <taxon>Astrephomenaceae</taxon>
        <taxon>Astrephomene</taxon>
    </lineage>
</organism>
<evidence type="ECO:0000313" key="9">
    <source>
        <dbReference type="Proteomes" id="UP001054857"/>
    </source>
</evidence>
<evidence type="ECO:0000256" key="3">
    <source>
        <dbReference type="ARBA" id="ARBA00006483"/>
    </source>
</evidence>
<dbReference type="PANTHER" id="PTHR12859:SF0">
    <property type="entry name" value="PRA1 FAMILY PROTEIN"/>
    <property type="match status" value="1"/>
</dbReference>
<keyword evidence="5 7" id="KW-1133">Transmembrane helix</keyword>
<comment type="subcellular location">
    <subcellularLocation>
        <location evidence="2 7">Membrane</location>
        <topology evidence="2 7">Multi-pass membrane protein</topology>
    </subcellularLocation>
</comment>